<dbReference type="EMBL" id="MSZX01000004">
    <property type="protein sequence ID" value="OPA78611.1"/>
    <property type="molecule type" value="Genomic_DNA"/>
</dbReference>
<feature type="domain" description="GFO/IDH/MocA-like oxidoreductase" evidence="3">
    <location>
        <begin position="129"/>
        <end position="257"/>
    </location>
</feature>
<dbReference type="PANTHER" id="PTHR43818">
    <property type="entry name" value="BCDNA.GH03377"/>
    <property type="match status" value="1"/>
</dbReference>
<dbReference type="Gene3D" id="3.40.50.720">
    <property type="entry name" value="NAD(P)-binding Rossmann-like Domain"/>
    <property type="match status" value="1"/>
</dbReference>
<dbReference type="RefSeq" id="WP_078498941.1">
    <property type="nucleotide sequence ID" value="NZ_MSZX01000004.1"/>
</dbReference>
<dbReference type="STRING" id="1324314.BVG16_12155"/>
<dbReference type="Pfam" id="PF01408">
    <property type="entry name" value="GFO_IDH_MocA"/>
    <property type="match status" value="1"/>
</dbReference>
<sequence length="348" mass="40075">MKVAIIGGGFGLRVQAPIIQSYAQMNLVAVSTMHRHQIPDEISNDVSIRHYTDWIEMLDKESLDLVFVSSLPTFHYEMVKHAIEQGIHVICEKPFTINKLQAKELLHLSEQYHAKVLIDFEWRYLPIRQKVKDLIRSHELGELIHLEYHISTPQYQHLQSNKRGWMGEKHHFGGMLGAIGTHMIDCLRWLSEDEMADISGFVHTHVPEGAEEQRDADDAFFIHGRMKRLATFSMQFISGIHHGFGSSLKIFGNQGTLTLHNDEKLCLGKANESLTEIKVPSLHDEDHRLSLEAHAYYQAFFPFLEKAYEYMVHSKTDKDIPTIYDAYANQLVIDPFLSIDSDEQIPLR</sequence>
<dbReference type="SUPFAM" id="SSF55347">
    <property type="entry name" value="Glyceraldehyde-3-phosphate dehydrogenase-like, C-terminal domain"/>
    <property type="match status" value="1"/>
</dbReference>
<dbReference type="InterPro" id="IPR055170">
    <property type="entry name" value="GFO_IDH_MocA-like_dom"/>
</dbReference>
<dbReference type="Proteomes" id="UP000190188">
    <property type="component" value="Unassembled WGS sequence"/>
</dbReference>
<evidence type="ECO:0000259" key="3">
    <source>
        <dbReference type="Pfam" id="PF22725"/>
    </source>
</evidence>
<evidence type="ECO:0000313" key="5">
    <source>
        <dbReference type="Proteomes" id="UP000190188"/>
    </source>
</evidence>
<dbReference type="Gene3D" id="3.30.360.10">
    <property type="entry name" value="Dihydrodipicolinate Reductase, domain 2"/>
    <property type="match status" value="1"/>
</dbReference>
<protein>
    <submittedName>
        <fullName evidence="4">Oxidoreductase</fullName>
    </submittedName>
</protein>
<proteinExistence type="predicted"/>
<dbReference type="PANTHER" id="PTHR43818:SF11">
    <property type="entry name" value="BCDNA.GH03377"/>
    <property type="match status" value="1"/>
</dbReference>
<gene>
    <name evidence="4" type="ORF">BVG16_12155</name>
</gene>
<dbReference type="InterPro" id="IPR050463">
    <property type="entry name" value="Gfo/Idh/MocA_oxidrdct_glycsds"/>
</dbReference>
<evidence type="ECO:0000313" key="4">
    <source>
        <dbReference type="EMBL" id="OPA78611.1"/>
    </source>
</evidence>
<name>A0A1T2XFE9_9BACL</name>
<evidence type="ECO:0000256" key="1">
    <source>
        <dbReference type="ARBA" id="ARBA00023002"/>
    </source>
</evidence>
<dbReference type="AlphaFoldDB" id="A0A1T2XFE9"/>
<keyword evidence="5" id="KW-1185">Reference proteome</keyword>
<dbReference type="InterPro" id="IPR000683">
    <property type="entry name" value="Gfo/Idh/MocA-like_OxRdtase_N"/>
</dbReference>
<dbReference type="GO" id="GO:0000166">
    <property type="term" value="F:nucleotide binding"/>
    <property type="evidence" value="ECO:0007669"/>
    <property type="project" value="InterPro"/>
</dbReference>
<dbReference type="OrthoDB" id="9815825at2"/>
<reference evidence="4 5" key="1">
    <citation type="submission" date="2017-01" db="EMBL/GenBank/DDBJ databases">
        <title>Genome analysis of Paenibacillus selenitrireducens ES3-24.</title>
        <authorList>
            <person name="Xu D."/>
            <person name="Yao R."/>
            <person name="Zheng S."/>
        </authorList>
    </citation>
    <scope>NUCLEOTIDE SEQUENCE [LARGE SCALE GENOMIC DNA]</scope>
    <source>
        <strain evidence="4 5">ES3-24</strain>
    </source>
</reference>
<organism evidence="4 5">
    <name type="scientific">Paenibacillus selenitireducens</name>
    <dbReference type="NCBI Taxonomy" id="1324314"/>
    <lineage>
        <taxon>Bacteria</taxon>
        <taxon>Bacillati</taxon>
        <taxon>Bacillota</taxon>
        <taxon>Bacilli</taxon>
        <taxon>Bacillales</taxon>
        <taxon>Paenibacillaceae</taxon>
        <taxon>Paenibacillus</taxon>
    </lineage>
</organism>
<comment type="caution">
    <text evidence="4">The sequence shown here is derived from an EMBL/GenBank/DDBJ whole genome shotgun (WGS) entry which is preliminary data.</text>
</comment>
<dbReference type="Pfam" id="PF22725">
    <property type="entry name" value="GFO_IDH_MocA_C3"/>
    <property type="match status" value="1"/>
</dbReference>
<dbReference type="GO" id="GO:0016491">
    <property type="term" value="F:oxidoreductase activity"/>
    <property type="evidence" value="ECO:0007669"/>
    <property type="project" value="UniProtKB-KW"/>
</dbReference>
<dbReference type="InterPro" id="IPR036291">
    <property type="entry name" value="NAD(P)-bd_dom_sf"/>
</dbReference>
<feature type="domain" description="Gfo/Idh/MocA-like oxidoreductase N-terminal" evidence="2">
    <location>
        <begin position="1"/>
        <end position="119"/>
    </location>
</feature>
<accession>A0A1T2XFE9</accession>
<keyword evidence="1" id="KW-0560">Oxidoreductase</keyword>
<evidence type="ECO:0000259" key="2">
    <source>
        <dbReference type="Pfam" id="PF01408"/>
    </source>
</evidence>
<dbReference type="SUPFAM" id="SSF51735">
    <property type="entry name" value="NAD(P)-binding Rossmann-fold domains"/>
    <property type="match status" value="1"/>
</dbReference>